<dbReference type="PANTHER" id="PTHR23282">
    <property type="entry name" value="APICAL ENDOSOMAL GLYCOPROTEIN PRECURSOR"/>
    <property type="match status" value="1"/>
</dbReference>
<dbReference type="InterPro" id="IPR051560">
    <property type="entry name" value="MAM_domain-containing"/>
</dbReference>
<dbReference type="InterPro" id="IPR013320">
    <property type="entry name" value="ConA-like_dom_sf"/>
</dbReference>
<dbReference type="InterPro" id="IPR000998">
    <property type="entry name" value="MAM_dom"/>
</dbReference>
<dbReference type="Gene3D" id="2.60.120.200">
    <property type="match status" value="2"/>
</dbReference>
<evidence type="ECO:0000259" key="1">
    <source>
        <dbReference type="PROSITE" id="PS50060"/>
    </source>
</evidence>
<reference evidence="2 3" key="1">
    <citation type="submission" date="2019-01" db="EMBL/GenBank/DDBJ databases">
        <title>A draft genome assembly of the solar-powered sea slug Elysia chlorotica.</title>
        <authorList>
            <person name="Cai H."/>
            <person name="Li Q."/>
            <person name="Fang X."/>
            <person name="Li J."/>
            <person name="Curtis N.E."/>
            <person name="Altenburger A."/>
            <person name="Shibata T."/>
            <person name="Feng M."/>
            <person name="Maeda T."/>
            <person name="Schwartz J.A."/>
            <person name="Shigenobu S."/>
            <person name="Lundholm N."/>
            <person name="Nishiyama T."/>
            <person name="Yang H."/>
            <person name="Hasebe M."/>
            <person name="Li S."/>
            <person name="Pierce S.K."/>
            <person name="Wang J."/>
        </authorList>
    </citation>
    <scope>NUCLEOTIDE SEQUENCE [LARGE SCALE GENOMIC DNA]</scope>
    <source>
        <strain evidence="2">EC2010</strain>
        <tissue evidence="2">Whole organism of an adult</tissue>
    </source>
</reference>
<gene>
    <name evidence="2" type="ORF">EGW08_008519</name>
</gene>
<proteinExistence type="predicted"/>
<feature type="domain" description="MAM" evidence="1">
    <location>
        <begin position="1"/>
        <end position="82"/>
    </location>
</feature>
<dbReference type="EMBL" id="RQTK01000233">
    <property type="protein sequence ID" value="RUS83723.1"/>
    <property type="molecule type" value="Genomic_DNA"/>
</dbReference>
<protein>
    <recommendedName>
        <fullName evidence="1">MAM domain-containing protein</fullName>
    </recommendedName>
</protein>
<organism evidence="2 3">
    <name type="scientific">Elysia chlorotica</name>
    <name type="common">Eastern emerald elysia</name>
    <name type="synonym">Sea slug</name>
    <dbReference type="NCBI Taxonomy" id="188477"/>
    <lineage>
        <taxon>Eukaryota</taxon>
        <taxon>Metazoa</taxon>
        <taxon>Spiralia</taxon>
        <taxon>Lophotrochozoa</taxon>
        <taxon>Mollusca</taxon>
        <taxon>Gastropoda</taxon>
        <taxon>Heterobranchia</taxon>
        <taxon>Euthyneura</taxon>
        <taxon>Panpulmonata</taxon>
        <taxon>Sacoglossa</taxon>
        <taxon>Placobranchoidea</taxon>
        <taxon>Plakobranchidae</taxon>
        <taxon>Elysia</taxon>
    </lineage>
</organism>
<keyword evidence="3" id="KW-1185">Reference proteome</keyword>
<dbReference type="Pfam" id="PF00629">
    <property type="entry name" value="MAM"/>
    <property type="match status" value="1"/>
</dbReference>
<evidence type="ECO:0000313" key="3">
    <source>
        <dbReference type="Proteomes" id="UP000271974"/>
    </source>
</evidence>
<accession>A0A433TQ44</accession>
<evidence type="ECO:0000313" key="2">
    <source>
        <dbReference type="EMBL" id="RUS83723.1"/>
    </source>
</evidence>
<dbReference type="AlphaFoldDB" id="A0A433TQ44"/>
<feature type="non-terminal residue" evidence="2">
    <location>
        <position position="143"/>
    </location>
</feature>
<dbReference type="STRING" id="188477.A0A433TQ44"/>
<dbReference type="PROSITE" id="PS50060">
    <property type="entry name" value="MAM_2"/>
    <property type="match status" value="1"/>
</dbReference>
<dbReference type="OrthoDB" id="412155at2759"/>
<dbReference type="SUPFAM" id="SSF49899">
    <property type="entry name" value="Concanavalin A-like lectins/glucanases"/>
    <property type="match status" value="1"/>
</dbReference>
<sequence>MNGAEVGSLDFGVMSSDLSRDTFQAVWTKTGNQDKAWRKGEATVRSPGGQSYYVAFKGTVGNGIHGDIAVDDVTFTDGECPFSGDNDFENGLDLYTNDDTDKFDWVVTSSGSSVLNTAIITSDHTKRTDDGHYAVALFKYQNI</sequence>
<dbReference type="Proteomes" id="UP000271974">
    <property type="component" value="Unassembled WGS sequence"/>
</dbReference>
<dbReference type="PANTHER" id="PTHR23282:SF146">
    <property type="entry name" value="RT07201P-RELATED"/>
    <property type="match status" value="1"/>
</dbReference>
<name>A0A433TQ44_ELYCH</name>
<dbReference type="GO" id="GO:0016020">
    <property type="term" value="C:membrane"/>
    <property type="evidence" value="ECO:0007669"/>
    <property type="project" value="InterPro"/>
</dbReference>
<comment type="caution">
    <text evidence="2">The sequence shown here is derived from an EMBL/GenBank/DDBJ whole genome shotgun (WGS) entry which is preliminary data.</text>
</comment>